<dbReference type="AlphaFoldDB" id="A0A8J5IMV9"/>
<dbReference type="EMBL" id="JACMSC010000001">
    <property type="protein sequence ID" value="KAG6538039.1"/>
    <property type="molecule type" value="Genomic_DNA"/>
</dbReference>
<keyword evidence="4" id="KW-1185">Reference proteome</keyword>
<dbReference type="SUPFAM" id="SSF54236">
    <property type="entry name" value="Ubiquitin-like"/>
    <property type="match status" value="1"/>
</dbReference>
<comment type="caution">
    <text evidence="3">The sequence shown here is derived from an EMBL/GenBank/DDBJ whole genome shotgun (WGS) entry which is preliminary data.</text>
</comment>
<dbReference type="InterPro" id="IPR015496">
    <property type="entry name" value="Ubiquilin"/>
</dbReference>
<evidence type="ECO:0000313" key="4">
    <source>
        <dbReference type="Proteomes" id="UP000734854"/>
    </source>
</evidence>
<organism evidence="3 4">
    <name type="scientific">Zingiber officinale</name>
    <name type="common">Ginger</name>
    <name type="synonym">Amomum zingiber</name>
    <dbReference type="NCBI Taxonomy" id="94328"/>
    <lineage>
        <taxon>Eukaryota</taxon>
        <taxon>Viridiplantae</taxon>
        <taxon>Streptophyta</taxon>
        <taxon>Embryophyta</taxon>
        <taxon>Tracheophyta</taxon>
        <taxon>Spermatophyta</taxon>
        <taxon>Magnoliopsida</taxon>
        <taxon>Liliopsida</taxon>
        <taxon>Zingiberales</taxon>
        <taxon>Zingiberaceae</taxon>
        <taxon>Zingiber</taxon>
    </lineage>
</organism>
<dbReference type="Pfam" id="PF00240">
    <property type="entry name" value="ubiquitin"/>
    <property type="match status" value="1"/>
</dbReference>
<protein>
    <recommendedName>
        <fullName evidence="2">Ubiquitin-like domain-containing protein</fullName>
    </recommendedName>
</protein>
<evidence type="ECO:0000259" key="2">
    <source>
        <dbReference type="PROSITE" id="PS50053"/>
    </source>
</evidence>
<feature type="region of interest" description="Disordered" evidence="1">
    <location>
        <begin position="168"/>
        <end position="190"/>
    </location>
</feature>
<reference evidence="3 4" key="1">
    <citation type="submission" date="2020-08" db="EMBL/GenBank/DDBJ databases">
        <title>Plant Genome Project.</title>
        <authorList>
            <person name="Zhang R.-G."/>
        </authorList>
    </citation>
    <scope>NUCLEOTIDE SEQUENCE [LARGE SCALE GENOMIC DNA]</scope>
    <source>
        <tissue evidence="3">Rhizome</tissue>
    </source>
</reference>
<proteinExistence type="predicted"/>
<dbReference type="SMART" id="SM00213">
    <property type="entry name" value="UBQ"/>
    <property type="match status" value="1"/>
</dbReference>
<sequence>MDNGERSEAIGRRVRARNFRWRFLATDGDPGGAAAAVGEAAAVTIRVRSSNRSKLSVQTTLESTVGIFKVLLAEKSDVPAERHWLIYKGQILKDDKTLKSYENPPADATAAASRVSGAESSGSNGDGGFGGADFAGSLFPGTGGNIRNGAGSGLLGFGLPNLNQIQQQLGTKSKHDEGNNECACCSKSDK</sequence>
<dbReference type="PROSITE" id="PS50053">
    <property type="entry name" value="UBIQUITIN_2"/>
    <property type="match status" value="1"/>
</dbReference>
<name>A0A8J5IMV9_ZINOF</name>
<dbReference type="GO" id="GO:0031593">
    <property type="term" value="F:polyubiquitin modification-dependent protein binding"/>
    <property type="evidence" value="ECO:0007669"/>
    <property type="project" value="TreeGrafter"/>
</dbReference>
<dbReference type="Proteomes" id="UP000734854">
    <property type="component" value="Unassembled WGS sequence"/>
</dbReference>
<dbReference type="InterPro" id="IPR029071">
    <property type="entry name" value="Ubiquitin-like_domsf"/>
</dbReference>
<dbReference type="GO" id="GO:0005829">
    <property type="term" value="C:cytosol"/>
    <property type="evidence" value="ECO:0007669"/>
    <property type="project" value="TreeGrafter"/>
</dbReference>
<dbReference type="PANTHER" id="PTHR10677">
    <property type="entry name" value="UBIQUILIN"/>
    <property type="match status" value="1"/>
</dbReference>
<dbReference type="InterPro" id="IPR000626">
    <property type="entry name" value="Ubiquitin-like_dom"/>
</dbReference>
<accession>A0A8J5IMV9</accession>
<dbReference type="Gene3D" id="3.10.20.90">
    <property type="entry name" value="Phosphatidylinositol 3-kinase Catalytic Subunit, Chain A, domain 1"/>
    <property type="match status" value="1"/>
</dbReference>
<evidence type="ECO:0000313" key="3">
    <source>
        <dbReference type="EMBL" id="KAG6538039.1"/>
    </source>
</evidence>
<evidence type="ECO:0000256" key="1">
    <source>
        <dbReference type="SAM" id="MobiDB-lite"/>
    </source>
</evidence>
<feature type="domain" description="Ubiquitin-like" evidence="2">
    <location>
        <begin position="43"/>
        <end position="118"/>
    </location>
</feature>
<gene>
    <name evidence="3" type="ORF">ZIOFF_003142</name>
</gene>
<dbReference type="PANTHER" id="PTHR10677:SF3">
    <property type="entry name" value="FI07626P-RELATED"/>
    <property type="match status" value="1"/>
</dbReference>
<dbReference type="GO" id="GO:0006511">
    <property type="term" value="P:ubiquitin-dependent protein catabolic process"/>
    <property type="evidence" value="ECO:0007669"/>
    <property type="project" value="TreeGrafter"/>
</dbReference>